<dbReference type="HOGENOM" id="CLU_057819_0_0_2"/>
<dbReference type="RefSeq" id="WP_014736747.1">
    <property type="nucleotide sequence ID" value="NC_017954.1"/>
</dbReference>
<dbReference type="InterPro" id="IPR002052">
    <property type="entry name" value="DNA_methylase_N6_adenine_CS"/>
</dbReference>
<keyword evidence="3" id="KW-1185">Reference proteome</keyword>
<feature type="domain" description="Ribosomal RNA large subunit methyltransferase K/L-like methyltransferase" evidence="1">
    <location>
        <begin position="160"/>
        <end position="322"/>
    </location>
</feature>
<proteinExistence type="predicted"/>
<evidence type="ECO:0000313" key="3">
    <source>
        <dbReference type="Proteomes" id="UP000005270"/>
    </source>
</evidence>
<dbReference type="InterPro" id="IPR029063">
    <property type="entry name" value="SAM-dependent_MTases_sf"/>
</dbReference>
<dbReference type="InterPro" id="IPR000241">
    <property type="entry name" value="RlmKL-like_Mtase"/>
</dbReference>
<dbReference type="CDD" id="cd02440">
    <property type="entry name" value="AdoMet_MTases"/>
    <property type="match status" value="1"/>
</dbReference>
<dbReference type="GO" id="GO:0016423">
    <property type="term" value="F:tRNA (guanine) methyltransferase activity"/>
    <property type="evidence" value="ECO:0007669"/>
    <property type="project" value="TreeGrafter"/>
</dbReference>
<sequence length="332" mass="36821">MSTLYYILSGENEDISESELKTLLELYDRGHSVFCWPMICVVRHSNESAWKRVAERASNVREVGQVYDLGSLAGWEDVNVLAGKLRDLAKGSEWIHVTQLHSYWGGEELKRLAGVLEEKTGLTTRYRRGPSLRLIFSGGIVVVGRTLFRAKRRPVYTKVFDRSFAITPSLARTLVNLSAVKEGGVLLDPFVGTGTIILEARSIGVIGIGVDIDWSIINGLARNLRHNKNPSIPVLSDGSRASFANIDAVVTDPPYGRGASTRGVELRELLENFLSRALESVVKWGRVVFMVPAEVELEVDDVITRVGGLIKSKHYMYVHSSLARVIYVVVPV</sequence>
<reference evidence="2 3" key="1">
    <citation type="journal article" date="2012" name="J. Bacteriol.">
        <title>Complete genome sequence of the hyperthermophilic cellulolytic Crenarchaeon 'Thermogladius cellulolyticus' 1633.</title>
        <authorList>
            <person name="Mardanov A.V."/>
            <person name="Kochetkova T.V."/>
            <person name="Beletsky A.V."/>
            <person name="Bonch-Osmolovskaya E.A."/>
            <person name="Ravin N.V."/>
            <person name="Skryabin K.G."/>
        </authorList>
    </citation>
    <scope>NUCLEOTIDE SEQUENCE [LARGE SCALE GENOMIC DNA]</scope>
    <source>
        <strain evidence="3">DSM 22663 / VKM B-2946 / 1633</strain>
    </source>
</reference>
<dbReference type="Proteomes" id="UP000005270">
    <property type="component" value="Chromosome"/>
</dbReference>
<dbReference type="GeneID" id="13012338"/>
<evidence type="ECO:0000259" key="1">
    <source>
        <dbReference type="Pfam" id="PF01170"/>
    </source>
</evidence>
<organism evidence="2 3">
    <name type="scientific">Thermogladius calderae (strain DSM 22663 / VKM B-2946 / 1633)</name>
    <dbReference type="NCBI Taxonomy" id="1184251"/>
    <lineage>
        <taxon>Archaea</taxon>
        <taxon>Thermoproteota</taxon>
        <taxon>Thermoprotei</taxon>
        <taxon>Desulfurococcales</taxon>
        <taxon>Desulfurococcaceae</taxon>
        <taxon>Thermogladius</taxon>
    </lineage>
</organism>
<dbReference type="SUPFAM" id="SSF53335">
    <property type="entry name" value="S-adenosyl-L-methionine-dependent methyltransferases"/>
    <property type="match status" value="1"/>
</dbReference>
<dbReference type="eggNOG" id="arCOG00047">
    <property type="taxonomic scope" value="Archaea"/>
</dbReference>
<dbReference type="GO" id="GO:0030488">
    <property type="term" value="P:tRNA methylation"/>
    <property type="evidence" value="ECO:0007669"/>
    <property type="project" value="TreeGrafter"/>
</dbReference>
<dbReference type="STRING" id="1184251.TCELL_0071"/>
<evidence type="ECO:0000313" key="2">
    <source>
        <dbReference type="EMBL" id="AFK50496.1"/>
    </source>
</evidence>
<dbReference type="Gene3D" id="3.40.50.150">
    <property type="entry name" value="Vaccinia Virus protein VP39"/>
    <property type="match status" value="1"/>
</dbReference>
<dbReference type="OrthoDB" id="7080at2157"/>
<dbReference type="EMBL" id="CP003531">
    <property type="protein sequence ID" value="AFK50496.1"/>
    <property type="molecule type" value="Genomic_DNA"/>
</dbReference>
<dbReference type="GO" id="GO:0003676">
    <property type="term" value="F:nucleic acid binding"/>
    <property type="evidence" value="ECO:0007669"/>
    <property type="project" value="InterPro"/>
</dbReference>
<keyword evidence="2" id="KW-0489">Methyltransferase</keyword>
<dbReference type="PRINTS" id="PR00507">
    <property type="entry name" value="N12N6MTFRASE"/>
</dbReference>
<dbReference type="AlphaFoldDB" id="I3TCK8"/>
<dbReference type="KEGG" id="thg:TCELL_0071"/>
<dbReference type="PANTHER" id="PTHR14911:SF13">
    <property type="entry name" value="TRNA (GUANINE(6)-N2)-METHYLTRANSFERASE THUMP3"/>
    <property type="match status" value="1"/>
</dbReference>
<gene>
    <name evidence="2" type="ordered locus">TCELL_0071</name>
</gene>
<dbReference type="InParanoid" id="I3TCK8"/>
<accession>I3TCK8</accession>
<dbReference type="PANTHER" id="PTHR14911">
    <property type="entry name" value="THUMP DOMAIN-CONTAINING"/>
    <property type="match status" value="1"/>
</dbReference>
<dbReference type="Pfam" id="PF01170">
    <property type="entry name" value="UPF0020"/>
    <property type="match status" value="1"/>
</dbReference>
<keyword evidence="2" id="KW-0808">Transferase</keyword>
<dbReference type="PROSITE" id="PS00092">
    <property type="entry name" value="N6_MTASE"/>
    <property type="match status" value="1"/>
</dbReference>
<name>I3TCK8_THEC1</name>
<protein>
    <submittedName>
        <fullName evidence="2">Putative RNA methylase</fullName>
    </submittedName>
</protein>